<dbReference type="EMBL" id="RHHM01000001">
    <property type="protein sequence ID" value="RQM39903.1"/>
    <property type="molecule type" value="Genomic_DNA"/>
</dbReference>
<keyword evidence="2" id="KW-1185">Reference proteome</keyword>
<reference evidence="1 2" key="1">
    <citation type="submission" date="2018-10" db="EMBL/GenBank/DDBJ databases">
        <title>Draft genome sequence for the type isolate of Erwinia psidii, agent causal of bacterial blight in guava (Psidium guajava) and wilt and die-back of Eucalyptus spp.</title>
        <authorList>
            <person name="Hermenegildo P.S."/>
            <person name="Santos S.A."/>
            <person name="Guimaraes L.M.S."/>
            <person name="Vidigal P.M.P."/>
            <person name="Pereira I.C."/>
            <person name="Badel J.L."/>
            <person name="Alfenas-Zerbini P."/>
            <person name="Ferreira M.A.S.V."/>
            <person name="Alfenas A.C."/>
        </authorList>
    </citation>
    <scope>NUCLEOTIDE SEQUENCE [LARGE SCALE GENOMIC DNA]</scope>
    <source>
        <strain evidence="1 2">IBSBF 435</strain>
    </source>
</reference>
<organism evidence="1 2">
    <name type="scientific">Erwinia psidii</name>
    <dbReference type="NCBI Taxonomy" id="69224"/>
    <lineage>
        <taxon>Bacteria</taxon>
        <taxon>Pseudomonadati</taxon>
        <taxon>Pseudomonadota</taxon>
        <taxon>Gammaproteobacteria</taxon>
        <taxon>Enterobacterales</taxon>
        <taxon>Erwiniaceae</taxon>
        <taxon>Erwinia</taxon>
    </lineage>
</organism>
<dbReference type="AlphaFoldDB" id="A0A3N6SIY3"/>
<dbReference type="Proteomes" id="UP000279457">
    <property type="component" value="Unassembled WGS sequence"/>
</dbReference>
<evidence type="ECO:0000313" key="2">
    <source>
        <dbReference type="Proteomes" id="UP000279457"/>
    </source>
</evidence>
<comment type="caution">
    <text evidence="1">The sequence shown here is derived from an EMBL/GenBank/DDBJ whole genome shotgun (WGS) entry which is preliminary data.</text>
</comment>
<sequence length="117" mass="13896">MIWLKQKSVLQQMNITLAALKNELDYTFHHSRLTLNKINAINIERVLSTHNIKNWRKREKELAQQVNIKSSHYNSQSEKCVIQQEKVSQCSQLTLKYEKKMEKIKIMLVTINNNSHF</sequence>
<evidence type="ECO:0000313" key="1">
    <source>
        <dbReference type="EMBL" id="RQM39903.1"/>
    </source>
</evidence>
<gene>
    <name evidence="1" type="ORF">EB241_00900</name>
</gene>
<accession>A0A3N6SIY3</accession>
<name>A0A3N6SIY3_9GAMM</name>
<protein>
    <submittedName>
        <fullName evidence="1">Uncharacterized protein</fullName>
    </submittedName>
</protein>
<proteinExistence type="predicted"/>